<gene>
    <name evidence="3" type="ORF">SAMN05660662_1701</name>
</gene>
<dbReference type="STRING" id="1550231.SAMN05660662_1701"/>
<dbReference type="AlphaFoldDB" id="A0A1G7JTA5"/>
<organism evidence="3 4">
    <name type="scientific">Blastococcus aurantiacus</name>
    <dbReference type="NCBI Taxonomy" id="1550231"/>
    <lineage>
        <taxon>Bacteria</taxon>
        <taxon>Bacillati</taxon>
        <taxon>Actinomycetota</taxon>
        <taxon>Actinomycetes</taxon>
        <taxon>Geodermatophilales</taxon>
        <taxon>Geodermatophilaceae</taxon>
        <taxon>Blastococcus</taxon>
    </lineage>
</organism>
<dbReference type="PANTHER" id="PTHR43283">
    <property type="entry name" value="BETA-LACTAMASE-RELATED"/>
    <property type="match status" value="1"/>
</dbReference>
<dbReference type="InterPro" id="IPR012338">
    <property type="entry name" value="Beta-lactam/transpept-like"/>
</dbReference>
<dbReference type="PANTHER" id="PTHR43283:SF3">
    <property type="entry name" value="BETA-LACTAMASE FAMILY PROTEIN (AFU_ORTHOLOGUE AFUA_5G07500)"/>
    <property type="match status" value="1"/>
</dbReference>
<dbReference type="InterPro" id="IPR001466">
    <property type="entry name" value="Beta-lactam-related"/>
</dbReference>
<evidence type="ECO:0000256" key="1">
    <source>
        <dbReference type="SAM" id="MobiDB-lite"/>
    </source>
</evidence>
<evidence type="ECO:0000313" key="3">
    <source>
        <dbReference type="EMBL" id="SDF28170.1"/>
    </source>
</evidence>
<name>A0A1G7JTA5_9ACTN</name>
<proteinExistence type="predicted"/>
<dbReference type="SUPFAM" id="SSF56601">
    <property type="entry name" value="beta-lactamase/transpeptidase-like"/>
    <property type="match status" value="1"/>
</dbReference>
<evidence type="ECO:0000313" key="4">
    <source>
        <dbReference type="Proteomes" id="UP000199406"/>
    </source>
</evidence>
<reference evidence="4" key="1">
    <citation type="submission" date="2016-10" db="EMBL/GenBank/DDBJ databases">
        <authorList>
            <person name="Varghese N."/>
            <person name="Submissions S."/>
        </authorList>
    </citation>
    <scope>NUCLEOTIDE SEQUENCE [LARGE SCALE GENOMIC DNA]</scope>
    <source>
        <strain evidence="4">DSM 44268</strain>
    </source>
</reference>
<evidence type="ECO:0000259" key="2">
    <source>
        <dbReference type="Pfam" id="PF00144"/>
    </source>
</evidence>
<dbReference type="InterPro" id="IPR050789">
    <property type="entry name" value="Diverse_Enzym_Activities"/>
</dbReference>
<accession>A0A1G7JTA5</accession>
<dbReference type="Gene3D" id="3.40.710.10">
    <property type="entry name" value="DD-peptidase/beta-lactamase superfamily"/>
    <property type="match status" value="1"/>
</dbReference>
<dbReference type="OrthoDB" id="262125at2"/>
<sequence length="413" mass="43944">MVSPLRSGSVPDLPLHGERGIVTSTRTRTRTRALRATGALVLLAAVVASGCTSDEPAPAAETQQADAREYDFSEVDPIVEAFLAESGLDGAGLVVVDEDAGIVGEQYFGDFDADRVSLVASASKMVTAGVLVRLADQGELDLDQPIAEYVDWAAGQNPDVTVAQLLSSSSGFVGLLPQPAYGPYVCQFLPTAEMEDCAATAWTTPDDDADIAPPDTEFRYGGVQWQIAGAVAETVSGKSWSELLEETYIEPCGVESMGYSNHWTVLGSGGFSYPADFDGDTSLLPETENPHMEGGLFIDPVDYAELLLMHLRDGRCGDTQVLEPESVERMHTDRIGEAYDGVTMTGTGYGFGWWVERDGSERITDAGAYGTVPWLDLDGGFGAYLVLEAEAQLGGQLAAQLYEPVEAAVTAAR</sequence>
<dbReference type="Proteomes" id="UP000199406">
    <property type="component" value="Unassembled WGS sequence"/>
</dbReference>
<feature type="domain" description="Beta-lactamase-related" evidence="2">
    <location>
        <begin position="76"/>
        <end position="404"/>
    </location>
</feature>
<dbReference type="EMBL" id="FNBT01000002">
    <property type="protein sequence ID" value="SDF28170.1"/>
    <property type="molecule type" value="Genomic_DNA"/>
</dbReference>
<dbReference type="Pfam" id="PF00144">
    <property type="entry name" value="Beta-lactamase"/>
    <property type="match status" value="1"/>
</dbReference>
<protein>
    <submittedName>
        <fullName evidence="3">CubicO group peptidase, beta-lactamase class C family</fullName>
    </submittedName>
</protein>
<feature type="region of interest" description="Disordered" evidence="1">
    <location>
        <begin position="1"/>
        <end position="22"/>
    </location>
</feature>
<keyword evidence="4" id="KW-1185">Reference proteome</keyword>